<feature type="domain" description="NusB/RsmB/TIM44" evidence="7">
    <location>
        <begin position="203"/>
        <end position="294"/>
    </location>
</feature>
<evidence type="ECO:0000313" key="9">
    <source>
        <dbReference type="Proteomes" id="UP000681610"/>
    </source>
</evidence>
<keyword evidence="2" id="KW-0889">Transcription antitermination</keyword>
<evidence type="ECO:0000256" key="4">
    <source>
        <dbReference type="ARBA" id="ARBA00023015"/>
    </source>
</evidence>
<dbReference type="EMBL" id="JAGDYP010000008">
    <property type="protein sequence ID" value="MBO1884815.1"/>
    <property type="molecule type" value="Genomic_DNA"/>
</dbReference>
<keyword evidence="9" id="KW-1185">Reference proteome</keyword>
<sequence length="311" mass="36308">MITRRHIRAKVMQSVYALQQSQSQDLDKELKFLEESAANLYDLYLLQFSLLTEIHKYATHQHNIAQKKYLTTNNNTHLAIVNNQLLCAISQNNALQDAIENAHINLFDVHYEYVKNLYKDICSSSIYEQYSTQKNDFNTDKDFVIAIFEEIIAPNDELYDFIDDYNITWTDDYPVVNSYIVKLLTNLRPNPPQKYFTPSLYNSDEEKKYLTDLLKKTVLNDDKLKKLVESKLTNWDKERVAILDLILIKMAVSEFLYFPSIPVKVTINEYLELAKDYSTSKSNFFINGILTTVHKQLTESDEIKKIGRGLL</sequence>
<reference evidence="8 9" key="1">
    <citation type="submission" date="2021-03" db="EMBL/GenBank/DDBJ databases">
        <title>Isolation and description of Capnocytophaga bilenii sp. nov., a novel Capnocytophaga species, isolated from a gingivitis subject.</title>
        <authorList>
            <person name="Antezack A."/>
            <person name="Monnet-Corti V."/>
            <person name="La Scola B."/>
        </authorList>
    </citation>
    <scope>NUCLEOTIDE SEQUENCE [LARGE SCALE GENOMIC DNA]</scope>
    <source>
        <strain evidence="8 9">Marseille-Q4570</strain>
    </source>
</reference>
<keyword evidence="3" id="KW-0694">RNA-binding</keyword>
<dbReference type="SUPFAM" id="SSF48013">
    <property type="entry name" value="NusB-like"/>
    <property type="match status" value="1"/>
</dbReference>
<comment type="caution">
    <text evidence="8">The sequence shown here is derived from an EMBL/GenBank/DDBJ whole genome shotgun (WGS) entry which is preliminary data.</text>
</comment>
<accession>A0ABS3PZW2</accession>
<dbReference type="Proteomes" id="UP000681610">
    <property type="component" value="Unassembled WGS sequence"/>
</dbReference>
<dbReference type="Pfam" id="PF01029">
    <property type="entry name" value="NusB"/>
    <property type="match status" value="1"/>
</dbReference>
<comment type="similarity">
    <text evidence="1">Belongs to the NusB family.</text>
</comment>
<dbReference type="PANTHER" id="PTHR11078">
    <property type="entry name" value="N UTILIZATION SUBSTANCE PROTEIN B-RELATED"/>
    <property type="match status" value="1"/>
</dbReference>
<keyword evidence="5" id="KW-0804">Transcription</keyword>
<dbReference type="PANTHER" id="PTHR11078:SF3">
    <property type="entry name" value="ANTITERMINATION NUSB DOMAIN-CONTAINING PROTEIN"/>
    <property type="match status" value="1"/>
</dbReference>
<organism evidence="8 9">
    <name type="scientific">Capnocytophaga bilenii</name>
    <dbReference type="NCBI Taxonomy" id="2819369"/>
    <lineage>
        <taxon>Bacteria</taxon>
        <taxon>Pseudomonadati</taxon>
        <taxon>Bacteroidota</taxon>
        <taxon>Flavobacteriia</taxon>
        <taxon>Flavobacteriales</taxon>
        <taxon>Flavobacteriaceae</taxon>
        <taxon>Capnocytophaga</taxon>
    </lineage>
</organism>
<dbReference type="Gene3D" id="1.10.940.10">
    <property type="entry name" value="NusB-like"/>
    <property type="match status" value="1"/>
</dbReference>
<keyword evidence="6" id="KW-0175">Coiled coil</keyword>
<proteinExistence type="inferred from homology"/>
<gene>
    <name evidence="8" type="primary">nusB</name>
    <name evidence="8" type="ORF">J4N46_10435</name>
</gene>
<feature type="coiled-coil region" evidence="6">
    <location>
        <begin position="16"/>
        <end position="43"/>
    </location>
</feature>
<dbReference type="RefSeq" id="WP_208059231.1">
    <property type="nucleotide sequence ID" value="NZ_JAGDYP010000008.1"/>
</dbReference>
<evidence type="ECO:0000256" key="3">
    <source>
        <dbReference type="ARBA" id="ARBA00022884"/>
    </source>
</evidence>
<name>A0ABS3PZW2_9FLAO</name>
<keyword evidence="4" id="KW-0805">Transcription regulation</keyword>
<dbReference type="NCBIfam" id="TIGR01951">
    <property type="entry name" value="nusB"/>
    <property type="match status" value="1"/>
</dbReference>
<evidence type="ECO:0000259" key="7">
    <source>
        <dbReference type="Pfam" id="PF01029"/>
    </source>
</evidence>
<dbReference type="InterPro" id="IPR006027">
    <property type="entry name" value="NusB_RsmB_TIM44"/>
</dbReference>
<evidence type="ECO:0000256" key="1">
    <source>
        <dbReference type="ARBA" id="ARBA00005952"/>
    </source>
</evidence>
<evidence type="ECO:0000256" key="6">
    <source>
        <dbReference type="SAM" id="Coils"/>
    </source>
</evidence>
<evidence type="ECO:0000256" key="5">
    <source>
        <dbReference type="ARBA" id="ARBA00023163"/>
    </source>
</evidence>
<evidence type="ECO:0000313" key="8">
    <source>
        <dbReference type="EMBL" id="MBO1884815.1"/>
    </source>
</evidence>
<dbReference type="InterPro" id="IPR011605">
    <property type="entry name" value="NusB_fam"/>
</dbReference>
<protein>
    <submittedName>
        <fullName evidence="8">Transcription antitermination factor NusB</fullName>
    </submittedName>
</protein>
<dbReference type="InterPro" id="IPR035926">
    <property type="entry name" value="NusB-like_sf"/>
</dbReference>
<evidence type="ECO:0000256" key="2">
    <source>
        <dbReference type="ARBA" id="ARBA00022814"/>
    </source>
</evidence>